<sequence length="112" mass="12457">MRQSPAVPSQTFPAVNTGLDEKGCARTPEIHRNKMATTLRRSGNPKETVRAFTHANTRSVRDGMGLSIRSVGIKVFLFCTPADWAINRTQFGVSINNRLKGNPANYLLFPHF</sequence>
<accession>A0ABD0J7X7</accession>
<gene>
    <name evidence="2" type="ORF">BaRGS_00037753</name>
</gene>
<organism evidence="2 3">
    <name type="scientific">Batillaria attramentaria</name>
    <dbReference type="NCBI Taxonomy" id="370345"/>
    <lineage>
        <taxon>Eukaryota</taxon>
        <taxon>Metazoa</taxon>
        <taxon>Spiralia</taxon>
        <taxon>Lophotrochozoa</taxon>
        <taxon>Mollusca</taxon>
        <taxon>Gastropoda</taxon>
        <taxon>Caenogastropoda</taxon>
        <taxon>Sorbeoconcha</taxon>
        <taxon>Cerithioidea</taxon>
        <taxon>Batillariidae</taxon>
        <taxon>Batillaria</taxon>
    </lineage>
</organism>
<evidence type="ECO:0000313" key="2">
    <source>
        <dbReference type="EMBL" id="KAK7465095.1"/>
    </source>
</evidence>
<comment type="caution">
    <text evidence="2">The sequence shown here is derived from an EMBL/GenBank/DDBJ whole genome shotgun (WGS) entry which is preliminary data.</text>
</comment>
<feature type="region of interest" description="Disordered" evidence="1">
    <location>
        <begin position="1"/>
        <end position="21"/>
    </location>
</feature>
<evidence type="ECO:0000313" key="3">
    <source>
        <dbReference type="Proteomes" id="UP001519460"/>
    </source>
</evidence>
<dbReference type="EMBL" id="JACVVK020000578">
    <property type="protein sequence ID" value="KAK7465095.1"/>
    <property type="molecule type" value="Genomic_DNA"/>
</dbReference>
<feature type="compositionally biased region" description="Polar residues" evidence="1">
    <location>
        <begin position="1"/>
        <end position="14"/>
    </location>
</feature>
<proteinExistence type="predicted"/>
<dbReference type="AlphaFoldDB" id="A0ABD0J7X7"/>
<evidence type="ECO:0000256" key="1">
    <source>
        <dbReference type="SAM" id="MobiDB-lite"/>
    </source>
</evidence>
<dbReference type="Proteomes" id="UP001519460">
    <property type="component" value="Unassembled WGS sequence"/>
</dbReference>
<name>A0ABD0J7X7_9CAEN</name>
<reference evidence="2 3" key="1">
    <citation type="journal article" date="2023" name="Sci. Data">
        <title>Genome assembly of the Korean intertidal mud-creeper Batillaria attramentaria.</title>
        <authorList>
            <person name="Patra A.K."/>
            <person name="Ho P.T."/>
            <person name="Jun S."/>
            <person name="Lee S.J."/>
            <person name="Kim Y."/>
            <person name="Won Y.J."/>
        </authorList>
    </citation>
    <scope>NUCLEOTIDE SEQUENCE [LARGE SCALE GENOMIC DNA]</scope>
    <source>
        <strain evidence="2">Wonlab-2016</strain>
    </source>
</reference>
<protein>
    <submittedName>
        <fullName evidence="2">Uncharacterized protein</fullName>
    </submittedName>
</protein>
<keyword evidence="3" id="KW-1185">Reference proteome</keyword>